<dbReference type="OrthoDB" id="76364at2759"/>
<evidence type="ECO:0000313" key="4">
    <source>
        <dbReference type="Proteomes" id="UP000242791"/>
    </source>
</evidence>
<organism evidence="3 4">
    <name type="scientific">Blastomyces percursus</name>
    <dbReference type="NCBI Taxonomy" id="1658174"/>
    <lineage>
        <taxon>Eukaryota</taxon>
        <taxon>Fungi</taxon>
        <taxon>Dikarya</taxon>
        <taxon>Ascomycota</taxon>
        <taxon>Pezizomycotina</taxon>
        <taxon>Eurotiomycetes</taxon>
        <taxon>Eurotiomycetidae</taxon>
        <taxon>Onygenales</taxon>
        <taxon>Ajellomycetaceae</taxon>
        <taxon>Blastomyces</taxon>
    </lineage>
</organism>
<dbReference type="VEuPathDB" id="FungiDB:ACJ73_02782"/>
<keyword evidence="4" id="KW-1185">Reference proteome</keyword>
<accession>A0A1J9QAI0</accession>
<reference evidence="3 4" key="1">
    <citation type="submission" date="2015-08" db="EMBL/GenBank/DDBJ databases">
        <title>Emmonsia species relationships and genome sequence.</title>
        <authorList>
            <person name="Cuomo C.A."/>
            <person name="Schwartz I.S."/>
            <person name="Kenyon C."/>
            <person name="De Hoog G.S."/>
            <person name="Govender N.P."/>
            <person name="Botha A."/>
            <person name="Moreno L."/>
            <person name="De Vries M."/>
            <person name="Munoz J.F."/>
            <person name="Stielow J.B."/>
        </authorList>
    </citation>
    <scope>NUCLEOTIDE SEQUENCE [LARGE SCALE GENOMIC DNA]</scope>
    <source>
        <strain evidence="3 4">EI222</strain>
    </source>
</reference>
<feature type="coiled-coil region" evidence="1">
    <location>
        <begin position="157"/>
        <end position="184"/>
    </location>
</feature>
<dbReference type="Proteomes" id="UP000242791">
    <property type="component" value="Unassembled WGS sequence"/>
</dbReference>
<feature type="region of interest" description="Disordered" evidence="2">
    <location>
        <begin position="1"/>
        <end position="50"/>
    </location>
</feature>
<evidence type="ECO:0000256" key="1">
    <source>
        <dbReference type="SAM" id="Coils"/>
    </source>
</evidence>
<proteinExistence type="predicted"/>
<sequence length="215" mass="23927">MLEDINPPHKRLKRTGSPGSYSSNVESGSDVLPLETRIPPSETEAGYNDDYGIDHKSGAEDYLPNSQTALETAILPIKTDNEAIAGYEISKVQEKTTENGATTLHHRYAERKWVKGKSSIYVDAFNLALETVLEDEAHLFDETEMASDIGTGQLATVRQLLQNRQEQEQTIQTLNATVEHYKTLLQPSETEVESSHRNFEGLVGYEERDGISDAT</sequence>
<evidence type="ECO:0000256" key="2">
    <source>
        <dbReference type="SAM" id="MobiDB-lite"/>
    </source>
</evidence>
<gene>
    <name evidence="3" type="ORF">ACJ73_02782</name>
</gene>
<name>A0A1J9QAI0_9EURO</name>
<dbReference type="STRING" id="1658174.A0A1J9QAI0"/>
<evidence type="ECO:0000313" key="3">
    <source>
        <dbReference type="EMBL" id="OJD25846.1"/>
    </source>
</evidence>
<comment type="caution">
    <text evidence="3">The sequence shown here is derived from an EMBL/GenBank/DDBJ whole genome shotgun (WGS) entry which is preliminary data.</text>
</comment>
<dbReference type="EMBL" id="LGTZ01000311">
    <property type="protein sequence ID" value="OJD25846.1"/>
    <property type="molecule type" value="Genomic_DNA"/>
</dbReference>
<feature type="compositionally biased region" description="Polar residues" evidence="2">
    <location>
        <begin position="17"/>
        <end position="27"/>
    </location>
</feature>
<dbReference type="AlphaFoldDB" id="A0A1J9QAI0"/>
<keyword evidence="1" id="KW-0175">Coiled coil</keyword>
<protein>
    <submittedName>
        <fullName evidence="3">Uncharacterized protein</fullName>
    </submittedName>
</protein>